<evidence type="ECO:0000259" key="4">
    <source>
        <dbReference type="PROSITE" id="PS50932"/>
    </source>
</evidence>
<dbReference type="PANTHER" id="PTHR30146">
    <property type="entry name" value="LACI-RELATED TRANSCRIPTIONAL REPRESSOR"/>
    <property type="match status" value="1"/>
</dbReference>
<dbReference type="InterPro" id="IPR046335">
    <property type="entry name" value="LacI/GalR-like_sensor"/>
</dbReference>
<dbReference type="PANTHER" id="PTHR30146:SF109">
    <property type="entry name" value="HTH-TYPE TRANSCRIPTIONAL REGULATOR GALS"/>
    <property type="match status" value="1"/>
</dbReference>
<dbReference type="SUPFAM" id="SSF53822">
    <property type="entry name" value="Periplasmic binding protein-like I"/>
    <property type="match status" value="1"/>
</dbReference>
<keyword evidence="3" id="KW-0804">Transcription</keyword>
<dbReference type="Pfam" id="PF13377">
    <property type="entry name" value="Peripla_BP_3"/>
    <property type="match status" value="1"/>
</dbReference>
<evidence type="ECO:0000313" key="6">
    <source>
        <dbReference type="Proteomes" id="UP001236404"/>
    </source>
</evidence>
<sequence length="333" mass="34042">MPHRPPTIIDVAARAGVSKSLVSMVMRDDPGVSAARRAAVLAAAEELGYRPNRAAAILAGTRTRTVGIVVDDFRNPWFVPMLDGVRAALAPHGLRLTLADTQANAHLGTSPLDDLLALRVDGVLLAAEGVADSVVPPDTPVVVAGERVTVPAGLDVVASDEAAGGRLATDHLLALGHRHIVHVTGSGGPAAARRAAAVERMVASGSAPLVYGGGPTAESTGYEGTRRALAEHPETTAVFAANDVMAMGAIAAVRDAGLRVPEDVSVVGNDETPLASSPLLRLTTVDPHNDEVGRLAAERLVALLGVPASGTSPMRTLVAPSLVVRSTTAPPRG</sequence>
<dbReference type="Gene3D" id="3.40.50.2300">
    <property type="match status" value="2"/>
</dbReference>
<evidence type="ECO:0000256" key="2">
    <source>
        <dbReference type="ARBA" id="ARBA00023125"/>
    </source>
</evidence>
<organism evidence="5 6">
    <name type="scientific">Curtobacterium caseinilyticum</name>
    <dbReference type="NCBI Taxonomy" id="3055137"/>
    <lineage>
        <taxon>Bacteria</taxon>
        <taxon>Bacillati</taxon>
        <taxon>Actinomycetota</taxon>
        <taxon>Actinomycetes</taxon>
        <taxon>Micrococcales</taxon>
        <taxon>Microbacteriaceae</taxon>
        <taxon>Curtobacterium</taxon>
    </lineage>
</organism>
<reference evidence="5 6" key="1">
    <citation type="submission" date="2023-06" db="EMBL/GenBank/DDBJ databases">
        <authorList>
            <person name="Feng G."/>
            <person name="Li J."/>
            <person name="Zhu H."/>
        </authorList>
    </citation>
    <scope>NUCLEOTIDE SEQUENCE [LARGE SCALE GENOMIC DNA]</scope>
    <source>
        <strain evidence="5 6">RHCKG28</strain>
    </source>
</reference>
<dbReference type="EMBL" id="JAUCMN010000002">
    <property type="protein sequence ID" value="MDM7890692.1"/>
    <property type="molecule type" value="Genomic_DNA"/>
</dbReference>
<gene>
    <name evidence="5" type="ORF">QUG93_03245</name>
</gene>
<dbReference type="InterPro" id="IPR000843">
    <property type="entry name" value="HTH_LacI"/>
</dbReference>
<dbReference type="SUPFAM" id="SSF47413">
    <property type="entry name" value="lambda repressor-like DNA-binding domains"/>
    <property type="match status" value="1"/>
</dbReference>
<proteinExistence type="predicted"/>
<name>A0ABT7TM87_9MICO</name>
<evidence type="ECO:0000256" key="3">
    <source>
        <dbReference type="ARBA" id="ARBA00023163"/>
    </source>
</evidence>
<dbReference type="SMART" id="SM00354">
    <property type="entry name" value="HTH_LACI"/>
    <property type="match status" value="1"/>
</dbReference>
<dbReference type="GO" id="GO:0003677">
    <property type="term" value="F:DNA binding"/>
    <property type="evidence" value="ECO:0007669"/>
    <property type="project" value="UniProtKB-KW"/>
</dbReference>
<dbReference type="PROSITE" id="PS50932">
    <property type="entry name" value="HTH_LACI_2"/>
    <property type="match status" value="1"/>
</dbReference>
<dbReference type="Pfam" id="PF00356">
    <property type="entry name" value="LacI"/>
    <property type="match status" value="1"/>
</dbReference>
<dbReference type="InterPro" id="IPR028082">
    <property type="entry name" value="Peripla_BP_I"/>
</dbReference>
<dbReference type="InterPro" id="IPR010982">
    <property type="entry name" value="Lambda_DNA-bd_dom_sf"/>
</dbReference>
<dbReference type="CDD" id="cd06267">
    <property type="entry name" value="PBP1_LacI_sugar_binding-like"/>
    <property type="match status" value="1"/>
</dbReference>
<evidence type="ECO:0000256" key="1">
    <source>
        <dbReference type="ARBA" id="ARBA00023015"/>
    </source>
</evidence>
<feature type="domain" description="HTH lacI-type" evidence="4">
    <location>
        <begin position="6"/>
        <end position="60"/>
    </location>
</feature>
<evidence type="ECO:0000313" key="5">
    <source>
        <dbReference type="EMBL" id="MDM7890692.1"/>
    </source>
</evidence>
<comment type="caution">
    <text evidence="5">The sequence shown here is derived from an EMBL/GenBank/DDBJ whole genome shotgun (WGS) entry which is preliminary data.</text>
</comment>
<dbReference type="Gene3D" id="1.10.260.40">
    <property type="entry name" value="lambda repressor-like DNA-binding domains"/>
    <property type="match status" value="1"/>
</dbReference>
<keyword evidence="6" id="KW-1185">Reference proteome</keyword>
<accession>A0ABT7TM87</accession>
<keyword evidence="1" id="KW-0805">Transcription regulation</keyword>
<dbReference type="CDD" id="cd01392">
    <property type="entry name" value="HTH_LacI"/>
    <property type="match status" value="1"/>
</dbReference>
<dbReference type="Proteomes" id="UP001236404">
    <property type="component" value="Unassembled WGS sequence"/>
</dbReference>
<keyword evidence="2 5" id="KW-0238">DNA-binding</keyword>
<protein>
    <submittedName>
        <fullName evidence="5">LacI family DNA-binding transcriptional regulator</fullName>
    </submittedName>
</protein>
<dbReference type="RefSeq" id="WP_289472200.1">
    <property type="nucleotide sequence ID" value="NZ_JAUCMN010000002.1"/>
</dbReference>